<feature type="transmembrane region" description="Helical" evidence="2">
    <location>
        <begin position="199"/>
        <end position="218"/>
    </location>
</feature>
<dbReference type="AlphaFoldDB" id="A0A6C0BYH2"/>
<name>A0A6C0BYH2_9ZZZZ</name>
<sequence length="245" mass="29095">MGDSFTSQDYKNLLRKYKHYQKNSCGQNSDCYINKKLLELDIKFRKAELGLQTGEMEMWNAEREKIQIKDGTGTLKKKVEDMANKFIDNLEKTFDEIMNNLMLKSNAVNNQKSYLLQMNEMIDFYENEHNNLQSKYDKIINTNSVNKRLATFYEADEEYIKPFINILEKVYWPILILSALSLSFKLFTGKYPTMRDKIFPISSLLFLFFAPFLFRQFANSFQPYEYTGYQESDVDDPKRYKNLVE</sequence>
<keyword evidence="2" id="KW-0812">Transmembrane</keyword>
<keyword evidence="1" id="KW-0175">Coiled coil</keyword>
<dbReference type="EMBL" id="MN739294">
    <property type="protein sequence ID" value="QHS97397.1"/>
    <property type="molecule type" value="Genomic_DNA"/>
</dbReference>
<protein>
    <submittedName>
        <fullName evidence="3">Uncharacterized protein</fullName>
    </submittedName>
</protein>
<evidence type="ECO:0000256" key="2">
    <source>
        <dbReference type="SAM" id="Phobius"/>
    </source>
</evidence>
<reference evidence="3" key="1">
    <citation type="journal article" date="2020" name="Nature">
        <title>Giant virus diversity and host interactions through global metagenomics.</title>
        <authorList>
            <person name="Schulz F."/>
            <person name="Roux S."/>
            <person name="Paez-Espino D."/>
            <person name="Jungbluth S."/>
            <person name="Walsh D.A."/>
            <person name="Denef V.J."/>
            <person name="McMahon K.D."/>
            <person name="Konstantinidis K.T."/>
            <person name="Eloe-Fadrosh E.A."/>
            <person name="Kyrpides N.C."/>
            <person name="Woyke T."/>
        </authorList>
    </citation>
    <scope>NUCLEOTIDE SEQUENCE</scope>
    <source>
        <strain evidence="3">GVMAG-M-3300020169-51</strain>
    </source>
</reference>
<proteinExistence type="predicted"/>
<organism evidence="3">
    <name type="scientific">viral metagenome</name>
    <dbReference type="NCBI Taxonomy" id="1070528"/>
    <lineage>
        <taxon>unclassified sequences</taxon>
        <taxon>metagenomes</taxon>
        <taxon>organismal metagenomes</taxon>
    </lineage>
</organism>
<keyword evidence="2" id="KW-1133">Transmembrane helix</keyword>
<evidence type="ECO:0000256" key="1">
    <source>
        <dbReference type="SAM" id="Coils"/>
    </source>
</evidence>
<feature type="transmembrane region" description="Helical" evidence="2">
    <location>
        <begin position="170"/>
        <end position="187"/>
    </location>
</feature>
<accession>A0A6C0BYH2</accession>
<evidence type="ECO:0000313" key="3">
    <source>
        <dbReference type="EMBL" id="QHS97397.1"/>
    </source>
</evidence>
<keyword evidence="2" id="KW-0472">Membrane</keyword>
<feature type="coiled-coil region" evidence="1">
    <location>
        <begin position="115"/>
        <end position="142"/>
    </location>
</feature>